<protein>
    <submittedName>
        <fullName evidence="1">Uncharacterized protein</fullName>
    </submittedName>
</protein>
<comment type="caution">
    <text evidence="1">The sequence shown here is derived from an EMBL/GenBank/DDBJ whole genome shotgun (WGS) entry which is preliminary data.</text>
</comment>
<gene>
    <name evidence="1" type="ORF">GRF59_05445</name>
</gene>
<evidence type="ECO:0000313" key="1">
    <source>
        <dbReference type="EMBL" id="MWV43068.1"/>
    </source>
</evidence>
<proteinExistence type="predicted"/>
<dbReference type="AlphaFoldDB" id="A0A7X3IFQ7"/>
<organism evidence="1 2">
    <name type="scientific">Paenibacillus dendrobii</name>
    <dbReference type="NCBI Taxonomy" id="2691084"/>
    <lineage>
        <taxon>Bacteria</taxon>
        <taxon>Bacillati</taxon>
        <taxon>Bacillota</taxon>
        <taxon>Bacilli</taxon>
        <taxon>Bacillales</taxon>
        <taxon>Paenibacillaceae</taxon>
        <taxon>Paenibacillus</taxon>
    </lineage>
</organism>
<accession>A0A7X3IFQ7</accession>
<sequence>MSHDLEFYAISVRIDSENFRDYWNLSVDGKEIMKNIHCMKYDEGLYFQVAHPILAGKEIVFEFNAVDGKARNIEVMFHFLTEPDIDLQSFGTTDLGSYPDPLPEIPDEEVPPSSEGGGVVLPVQWNLFKEVKDAEKWAANLGVKCEFGSNIDAANYVTEAIALLFNTCDGFAGMVAKYQLNINIKNGNGANGYFNPPANEVVVSKTYDFKHATEIARMEYDTHQKSSPNRLRTVIHEIGHWLHYHNVGASLFYQYSDLDPDAYGNQTILSKSDENYVANNLCQYATKWFPIELMPEVFTAKITGVSVDPKIWEWYEQYGGYQCSGW</sequence>
<reference evidence="1 2" key="1">
    <citation type="submission" date="2019-12" db="EMBL/GenBank/DDBJ databases">
        <title>Paenibacillus sp. nov., an endophytic bacterium isolated from the stem of Dendrobium.</title>
        <authorList>
            <person name="Zhao R."/>
        </authorList>
    </citation>
    <scope>NUCLEOTIDE SEQUENCE [LARGE SCALE GENOMIC DNA]</scope>
    <source>
        <strain evidence="1 2">HJL G12</strain>
    </source>
</reference>
<name>A0A7X3IFQ7_9BACL</name>
<dbReference type="Proteomes" id="UP000460318">
    <property type="component" value="Unassembled WGS sequence"/>
</dbReference>
<evidence type="ECO:0000313" key="2">
    <source>
        <dbReference type="Proteomes" id="UP000460318"/>
    </source>
</evidence>
<keyword evidence="2" id="KW-1185">Reference proteome</keyword>
<dbReference type="EMBL" id="WUBI01000001">
    <property type="protein sequence ID" value="MWV43068.1"/>
    <property type="molecule type" value="Genomic_DNA"/>
</dbReference>